<name>A0A8H6XPR0_9AGAR</name>
<dbReference type="AlphaFoldDB" id="A0A8H6XPR0"/>
<dbReference type="EMBL" id="JACAZI010000015">
    <property type="protein sequence ID" value="KAF7344120.1"/>
    <property type="molecule type" value="Genomic_DNA"/>
</dbReference>
<sequence>MEGTVVRWKSLETSKDILVRPVSEMPDGLVAIDALSAFGEGRTRLAWVCSKDLWSSTTIVTSFQQRTKSSSSALSFVSRHLERFQSCLSFLGTRNQILFTNAAPPKPHMSMFFRDPILEATVSCWALRLSHSHRRFPVNVTYLGPVRTEDGLDEKVPDEMDVKEDPELQSSPSSKSSANVDEFPDGGFRSWAVVLGAFWMFFATFDRISFLRPVLLTSGFQFRVSHILGGFPSILSASQITAFLSISDGGTFLALRFPIAYEYLRAWIGSVARCMVFLPGVLSSP</sequence>
<evidence type="ECO:0000313" key="2">
    <source>
        <dbReference type="EMBL" id="KAF7344120.1"/>
    </source>
</evidence>
<accession>A0A8H6XPR0</accession>
<organism evidence="2 3">
    <name type="scientific">Mycena venus</name>
    <dbReference type="NCBI Taxonomy" id="2733690"/>
    <lineage>
        <taxon>Eukaryota</taxon>
        <taxon>Fungi</taxon>
        <taxon>Dikarya</taxon>
        <taxon>Basidiomycota</taxon>
        <taxon>Agaricomycotina</taxon>
        <taxon>Agaricomycetes</taxon>
        <taxon>Agaricomycetidae</taxon>
        <taxon>Agaricales</taxon>
        <taxon>Marasmiineae</taxon>
        <taxon>Mycenaceae</taxon>
        <taxon>Mycena</taxon>
    </lineage>
</organism>
<dbReference type="Proteomes" id="UP000620124">
    <property type="component" value="Unassembled WGS sequence"/>
</dbReference>
<comment type="caution">
    <text evidence="2">The sequence shown here is derived from an EMBL/GenBank/DDBJ whole genome shotgun (WGS) entry which is preliminary data.</text>
</comment>
<gene>
    <name evidence="2" type="ORF">MVEN_01701800</name>
</gene>
<feature type="compositionally biased region" description="Basic and acidic residues" evidence="1">
    <location>
        <begin position="149"/>
        <end position="166"/>
    </location>
</feature>
<protein>
    <submittedName>
        <fullName evidence="2">Uncharacterized protein</fullName>
    </submittedName>
</protein>
<feature type="region of interest" description="Disordered" evidence="1">
    <location>
        <begin position="149"/>
        <end position="181"/>
    </location>
</feature>
<evidence type="ECO:0000256" key="1">
    <source>
        <dbReference type="SAM" id="MobiDB-lite"/>
    </source>
</evidence>
<keyword evidence="3" id="KW-1185">Reference proteome</keyword>
<reference evidence="2" key="1">
    <citation type="submission" date="2020-05" db="EMBL/GenBank/DDBJ databases">
        <title>Mycena genomes resolve the evolution of fungal bioluminescence.</title>
        <authorList>
            <person name="Tsai I.J."/>
        </authorList>
    </citation>
    <scope>NUCLEOTIDE SEQUENCE</scope>
    <source>
        <strain evidence="2">CCC161011</strain>
    </source>
</reference>
<proteinExistence type="predicted"/>
<evidence type="ECO:0000313" key="3">
    <source>
        <dbReference type="Proteomes" id="UP000620124"/>
    </source>
</evidence>